<sequence length="206" mass="23876">MVNNLKNVDGKIKSVATKHKKSYPQSLYNLTDLQQDMYRRYKIGPKETLNTLQSLYERHKVVTYPRTDSNYLTTDMVDTMKERIQATMATTYKDQARPLMSKTFSSKMSIFNNQKVSDHHAIIPTEVRPVMSDLSNRELKLYDMIVERFLEALMPPHEYDAITVTLEVAGHTFVLKENVTTVLGFKSIRQGESITEMQQPFQKAMK</sequence>
<reference evidence="2 3" key="1">
    <citation type="submission" date="2018-06" db="EMBL/GenBank/DDBJ databases">
        <authorList>
            <consortium name="Pathogen Informatics"/>
            <person name="Doyle S."/>
        </authorList>
    </citation>
    <scope>NUCLEOTIDE SEQUENCE [LARGE SCALE GENOMIC DNA]</scope>
    <source>
        <strain evidence="2 3">NCTC10702</strain>
    </source>
</reference>
<dbReference type="PROSITE" id="PS00396">
    <property type="entry name" value="TOPO_IA_1"/>
    <property type="match status" value="1"/>
</dbReference>
<dbReference type="GO" id="GO:0003677">
    <property type="term" value="F:DNA binding"/>
    <property type="evidence" value="ECO:0007669"/>
    <property type="project" value="InterPro"/>
</dbReference>
<dbReference type="Gene3D" id="2.70.20.10">
    <property type="entry name" value="Topoisomerase I, domain 3"/>
    <property type="match status" value="1"/>
</dbReference>
<dbReference type="EMBL" id="UHBY01000003">
    <property type="protein sequence ID" value="SUL37542.1"/>
    <property type="molecule type" value="Genomic_DNA"/>
</dbReference>
<dbReference type="GO" id="GO:0006281">
    <property type="term" value="P:DNA repair"/>
    <property type="evidence" value="ECO:0007669"/>
    <property type="project" value="TreeGrafter"/>
</dbReference>
<name>A0A380EMR6_STAAU</name>
<organism evidence="2 3">
    <name type="scientific">Staphylococcus aureus</name>
    <dbReference type="NCBI Taxonomy" id="1280"/>
    <lineage>
        <taxon>Bacteria</taxon>
        <taxon>Bacillati</taxon>
        <taxon>Bacillota</taxon>
        <taxon>Bacilli</taxon>
        <taxon>Bacillales</taxon>
        <taxon>Staphylococcaceae</taxon>
        <taxon>Staphylococcus</taxon>
    </lineage>
</organism>
<dbReference type="InterPro" id="IPR000380">
    <property type="entry name" value="Topo_IA"/>
</dbReference>
<keyword evidence="2" id="KW-0413">Isomerase</keyword>
<dbReference type="AlphaFoldDB" id="A0A380EMR6"/>
<dbReference type="GO" id="GO:0006310">
    <property type="term" value="P:DNA recombination"/>
    <property type="evidence" value="ECO:0007669"/>
    <property type="project" value="TreeGrafter"/>
</dbReference>
<dbReference type="InterPro" id="IPR023405">
    <property type="entry name" value="Topo_IA_core_domain"/>
</dbReference>
<evidence type="ECO:0000313" key="2">
    <source>
        <dbReference type="EMBL" id="SUL37542.1"/>
    </source>
</evidence>
<evidence type="ECO:0000259" key="1">
    <source>
        <dbReference type="PROSITE" id="PS52039"/>
    </source>
</evidence>
<dbReference type="InterPro" id="IPR013825">
    <property type="entry name" value="Topo_IA_cen_sub2"/>
</dbReference>
<dbReference type="SUPFAM" id="SSF56712">
    <property type="entry name" value="Prokaryotic type I DNA topoisomerase"/>
    <property type="match status" value="1"/>
</dbReference>
<dbReference type="InterPro" id="IPR013826">
    <property type="entry name" value="Topo_IA_cen_sub3"/>
</dbReference>
<dbReference type="InterPro" id="IPR023406">
    <property type="entry name" value="Topo_IA_AS"/>
</dbReference>
<dbReference type="GO" id="GO:0006265">
    <property type="term" value="P:DNA topological change"/>
    <property type="evidence" value="ECO:0007669"/>
    <property type="project" value="InterPro"/>
</dbReference>
<feature type="domain" description="Topo IA-type catalytic" evidence="1">
    <location>
        <begin position="1"/>
        <end position="206"/>
    </location>
</feature>
<accession>A0A380EMR6</accession>
<dbReference type="InterPro" id="IPR013497">
    <property type="entry name" value="Topo_IA_cen"/>
</dbReference>
<dbReference type="PANTHER" id="PTHR11390">
    <property type="entry name" value="PROKARYOTIC DNA TOPOISOMERASE"/>
    <property type="match status" value="1"/>
</dbReference>
<dbReference type="PRINTS" id="PR00417">
    <property type="entry name" value="PRTPISMRASEI"/>
</dbReference>
<evidence type="ECO:0000313" key="3">
    <source>
        <dbReference type="Proteomes" id="UP000254116"/>
    </source>
</evidence>
<dbReference type="Pfam" id="PF01131">
    <property type="entry name" value="Topoisom_bac"/>
    <property type="match status" value="1"/>
</dbReference>
<dbReference type="GO" id="GO:0003917">
    <property type="term" value="F:DNA topoisomerase type I (single strand cut, ATP-independent) activity"/>
    <property type="evidence" value="ECO:0007669"/>
    <property type="project" value="InterPro"/>
</dbReference>
<gene>
    <name evidence="2" type="primary">topB_3</name>
    <name evidence="2" type="ORF">NCTC10702_03554</name>
</gene>
<dbReference type="SMART" id="SM00437">
    <property type="entry name" value="TOP1Ac"/>
    <property type="match status" value="1"/>
</dbReference>
<dbReference type="PROSITE" id="PS52039">
    <property type="entry name" value="TOPO_IA_2"/>
    <property type="match status" value="1"/>
</dbReference>
<dbReference type="InterPro" id="IPR003602">
    <property type="entry name" value="Topo_IA_DNA-bd_dom"/>
</dbReference>
<dbReference type="EC" id="5.99.1.2" evidence="2"/>
<dbReference type="GO" id="GO:0043597">
    <property type="term" value="C:cytoplasmic replication fork"/>
    <property type="evidence" value="ECO:0007669"/>
    <property type="project" value="TreeGrafter"/>
</dbReference>
<dbReference type="Gene3D" id="1.10.290.10">
    <property type="entry name" value="Topoisomerase I, domain 4"/>
    <property type="match status" value="1"/>
</dbReference>
<dbReference type="PANTHER" id="PTHR11390:SF21">
    <property type="entry name" value="DNA TOPOISOMERASE 3-ALPHA"/>
    <property type="match status" value="1"/>
</dbReference>
<protein>
    <submittedName>
        <fullName evidence="2">DNA topoisomerase III</fullName>
        <ecNumber evidence="2">5.99.1.2</ecNumber>
    </submittedName>
</protein>
<proteinExistence type="predicted"/>
<dbReference type="Proteomes" id="UP000254116">
    <property type="component" value="Unassembled WGS sequence"/>
</dbReference>